<name>A0A8X6TPD2_NEPPI</name>
<dbReference type="EMBL" id="BMAW01013238">
    <property type="protein sequence ID" value="GFT32869.1"/>
    <property type="molecule type" value="Genomic_DNA"/>
</dbReference>
<keyword evidence="2" id="KW-1185">Reference proteome</keyword>
<proteinExistence type="predicted"/>
<dbReference type="PANTHER" id="PTHR47331">
    <property type="entry name" value="PHD-TYPE DOMAIN-CONTAINING PROTEIN"/>
    <property type="match status" value="1"/>
</dbReference>
<dbReference type="InterPro" id="IPR008042">
    <property type="entry name" value="Retrotrans_Pao"/>
</dbReference>
<comment type="caution">
    <text evidence="1">The sequence shown here is derived from an EMBL/GenBank/DDBJ whole genome shotgun (WGS) entry which is preliminary data.</text>
</comment>
<reference evidence="1" key="1">
    <citation type="submission" date="2020-08" db="EMBL/GenBank/DDBJ databases">
        <title>Multicomponent nature underlies the extraordinary mechanical properties of spider dragline silk.</title>
        <authorList>
            <person name="Kono N."/>
            <person name="Nakamura H."/>
            <person name="Mori M."/>
            <person name="Yoshida Y."/>
            <person name="Ohtoshi R."/>
            <person name="Malay A.D."/>
            <person name="Moran D.A.P."/>
            <person name="Tomita M."/>
            <person name="Numata K."/>
            <person name="Arakawa K."/>
        </authorList>
    </citation>
    <scope>NUCLEOTIDE SEQUENCE</scope>
</reference>
<dbReference type="Proteomes" id="UP000887013">
    <property type="component" value="Unassembled WGS sequence"/>
</dbReference>
<dbReference type="PANTHER" id="PTHR47331:SF1">
    <property type="entry name" value="GAG-LIKE PROTEIN"/>
    <property type="match status" value="1"/>
</dbReference>
<accession>A0A8X6TPD2</accession>
<dbReference type="AlphaFoldDB" id="A0A8X6TPD2"/>
<dbReference type="OrthoDB" id="6432884at2759"/>
<evidence type="ECO:0000313" key="2">
    <source>
        <dbReference type="Proteomes" id="UP000887013"/>
    </source>
</evidence>
<evidence type="ECO:0000313" key="1">
    <source>
        <dbReference type="EMBL" id="GFT32869.1"/>
    </source>
</evidence>
<sequence>MENLVREIYGDNSTRKAYELTSTSIEILKTVTFYLRKLKTKCSELRKLWIRNGYEVNTDCGQGTGFLGLKWDPIEGKIKLDFKDISSSVGAGVTERHVLRIICRNFDPYGIINPFVITVKILLQEMWKRGLTWDDDLPIDLERKWKTWCSEFSKLELV</sequence>
<gene>
    <name evidence="1" type="primary">AVEN_124619_1</name>
    <name evidence="1" type="ORF">NPIL_488571</name>
</gene>
<dbReference type="Pfam" id="PF05380">
    <property type="entry name" value="Peptidase_A17"/>
    <property type="match status" value="1"/>
</dbReference>
<organism evidence="1 2">
    <name type="scientific">Nephila pilipes</name>
    <name type="common">Giant wood spider</name>
    <name type="synonym">Nephila maculata</name>
    <dbReference type="NCBI Taxonomy" id="299642"/>
    <lineage>
        <taxon>Eukaryota</taxon>
        <taxon>Metazoa</taxon>
        <taxon>Ecdysozoa</taxon>
        <taxon>Arthropoda</taxon>
        <taxon>Chelicerata</taxon>
        <taxon>Arachnida</taxon>
        <taxon>Araneae</taxon>
        <taxon>Araneomorphae</taxon>
        <taxon>Entelegynae</taxon>
        <taxon>Araneoidea</taxon>
        <taxon>Nephilidae</taxon>
        <taxon>Nephila</taxon>
    </lineage>
</organism>
<protein>
    <submittedName>
        <fullName evidence="1">Uncharacterized protein</fullName>
    </submittedName>
</protein>